<evidence type="ECO:0000313" key="1">
    <source>
        <dbReference type="EMBL" id="KZN52505.1"/>
    </source>
</evidence>
<dbReference type="PATRIC" id="fig|1365251.3.peg.1042"/>
<proteinExistence type="predicted"/>
<dbReference type="EMBL" id="AUXZ01000062">
    <property type="protein sequence ID" value="KZN52505.1"/>
    <property type="molecule type" value="Genomic_DNA"/>
</dbReference>
<protein>
    <submittedName>
        <fullName evidence="1">Uncharacterized protein</fullName>
    </submittedName>
</protein>
<sequence length="76" mass="8798">MPVSGDLVLIEQDAWVQLSDKEVIFEGVIRHAQKYASIITFELYSDCGKKRRLMFIDNAMDPDSWCHLSRIALQVR</sequence>
<gene>
    <name evidence="1" type="ORF">N476_10605</name>
</gene>
<comment type="caution">
    <text evidence="1">The sequence shown here is derived from an EMBL/GenBank/DDBJ whole genome shotgun (WGS) entry which is preliminary data.</text>
</comment>
<dbReference type="AlphaFoldDB" id="A0A167FM36"/>
<reference evidence="1 2" key="1">
    <citation type="submission" date="2013-07" db="EMBL/GenBank/DDBJ databases">
        <title>Comparative Genomic and Metabolomic Analysis of Twelve Strains of Pseudoalteromonas luteoviolacea.</title>
        <authorList>
            <person name="Vynne N.G."/>
            <person name="Mansson M."/>
            <person name="Gram L."/>
        </authorList>
    </citation>
    <scope>NUCLEOTIDE SEQUENCE [LARGE SCALE GENOMIC DNA]</scope>
    <source>
        <strain evidence="1 2">H33</strain>
    </source>
</reference>
<organism evidence="1 2">
    <name type="scientific">Pseudoalteromonas luteoviolacea H33</name>
    <dbReference type="NCBI Taxonomy" id="1365251"/>
    <lineage>
        <taxon>Bacteria</taxon>
        <taxon>Pseudomonadati</taxon>
        <taxon>Pseudomonadota</taxon>
        <taxon>Gammaproteobacteria</taxon>
        <taxon>Alteromonadales</taxon>
        <taxon>Pseudoalteromonadaceae</taxon>
        <taxon>Pseudoalteromonas</taxon>
    </lineage>
</organism>
<dbReference type="Proteomes" id="UP000076503">
    <property type="component" value="Unassembled WGS sequence"/>
</dbReference>
<accession>A0A167FM36</accession>
<evidence type="ECO:0000313" key="2">
    <source>
        <dbReference type="Proteomes" id="UP000076503"/>
    </source>
</evidence>
<name>A0A167FM36_9GAMM</name>